<organism evidence="1 2">
    <name type="scientific">Chryseobacterium koreense CCUG 49689</name>
    <dbReference type="NCBI Taxonomy" id="1304281"/>
    <lineage>
        <taxon>Bacteria</taxon>
        <taxon>Pseudomonadati</taxon>
        <taxon>Bacteroidota</taxon>
        <taxon>Flavobacteriia</taxon>
        <taxon>Flavobacteriales</taxon>
        <taxon>Weeksellaceae</taxon>
        <taxon>Chryseobacterium group</taxon>
        <taxon>Chryseobacterium</taxon>
    </lineage>
</organism>
<dbReference type="Proteomes" id="UP000035900">
    <property type="component" value="Unassembled WGS sequence"/>
</dbReference>
<comment type="caution">
    <text evidence="1">The sequence shown here is derived from an EMBL/GenBank/DDBJ whole genome shotgun (WGS) entry which is preliminary data.</text>
</comment>
<name>A0A0J7IT39_9FLAO</name>
<sequence>MKPRTTRICIYPKDIQLITGKSERYSRDLILKIKSSLNKAEHQFLTVQEFCTFMGIPYESIRELIVN</sequence>
<dbReference type="PATRIC" id="fig|1304281.5.peg.3166"/>
<dbReference type="EMBL" id="LFNG01000046">
    <property type="protein sequence ID" value="KMQ69072.1"/>
    <property type="molecule type" value="Genomic_DNA"/>
</dbReference>
<protein>
    <submittedName>
        <fullName evidence="1">Uncharacterized protein</fullName>
    </submittedName>
</protein>
<evidence type="ECO:0000313" key="2">
    <source>
        <dbReference type="Proteomes" id="UP000035900"/>
    </source>
</evidence>
<dbReference type="STRING" id="1304281.ACM44_14535"/>
<evidence type="ECO:0000313" key="1">
    <source>
        <dbReference type="EMBL" id="KMQ69072.1"/>
    </source>
</evidence>
<accession>A0A0J7IT39</accession>
<dbReference type="OrthoDB" id="711499at2"/>
<dbReference type="AlphaFoldDB" id="A0A0J7IT39"/>
<dbReference type="RefSeq" id="WP_048500782.1">
    <property type="nucleotide sequence ID" value="NZ_LFNG01000046.1"/>
</dbReference>
<gene>
    <name evidence="1" type="ORF">ACM44_14535</name>
</gene>
<keyword evidence="2" id="KW-1185">Reference proteome</keyword>
<proteinExistence type="predicted"/>
<reference evidence="1 2" key="1">
    <citation type="journal article" date="2004" name="Int. J. Syst. Evol. Microbiol.">
        <title>Kaistella koreensis gen. nov., sp. nov., a novel member of the Chryseobacterium-Bergeyella-Riemerella branch.</title>
        <authorList>
            <person name="Kim M.K."/>
            <person name="Im W.T."/>
            <person name="Shin Y.K."/>
            <person name="Lim J.H."/>
            <person name="Kim S.H."/>
            <person name="Lee B.C."/>
            <person name="Park M.Y."/>
            <person name="Lee K.Y."/>
            <person name="Lee S.T."/>
        </authorList>
    </citation>
    <scope>NUCLEOTIDE SEQUENCE [LARGE SCALE GENOMIC DNA]</scope>
    <source>
        <strain evidence="1 2">CCUG 49689</strain>
    </source>
</reference>